<keyword evidence="5 18" id="KW-0597">Phosphoprotein</keyword>
<dbReference type="Gene3D" id="1.20.120.160">
    <property type="entry name" value="HPT domain"/>
    <property type="match status" value="1"/>
</dbReference>
<dbReference type="CDD" id="cd00082">
    <property type="entry name" value="HisKA"/>
    <property type="match status" value="1"/>
</dbReference>
<evidence type="ECO:0000256" key="6">
    <source>
        <dbReference type="ARBA" id="ARBA00022679"/>
    </source>
</evidence>
<feature type="domain" description="PAS" evidence="22">
    <location>
        <begin position="743"/>
        <end position="813"/>
    </location>
</feature>
<dbReference type="PROSITE" id="PS50109">
    <property type="entry name" value="HIS_KIN"/>
    <property type="match status" value="1"/>
</dbReference>
<dbReference type="EC" id="2.7.13.3" evidence="3"/>
<dbReference type="FunFam" id="3.30.565.10:FF:000010">
    <property type="entry name" value="Sensor histidine kinase RcsC"/>
    <property type="match status" value="1"/>
</dbReference>
<dbReference type="GO" id="GO:0000155">
    <property type="term" value="F:phosphorelay sensor kinase activity"/>
    <property type="evidence" value="ECO:0007669"/>
    <property type="project" value="InterPro"/>
</dbReference>
<evidence type="ECO:0000256" key="4">
    <source>
        <dbReference type="ARBA" id="ARBA00022475"/>
    </source>
</evidence>
<keyword evidence="10" id="KW-0067">ATP-binding</keyword>
<evidence type="ECO:0000256" key="19">
    <source>
        <dbReference type="SAM" id="Phobius"/>
    </source>
</evidence>
<keyword evidence="9" id="KW-0418">Kinase</keyword>
<dbReference type="PRINTS" id="PR00344">
    <property type="entry name" value="BCTRLSENSOR"/>
</dbReference>
<keyword evidence="26" id="KW-1185">Reference proteome</keyword>
<keyword evidence="14" id="KW-0131">Cell cycle</keyword>
<dbReference type="InterPro" id="IPR003661">
    <property type="entry name" value="HisK_dim/P_dom"/>
</dbReference>
<dbReference type="PROSITE" id="PS50112">
    <property type="entry name" value="PAS"/>
    <property type="match status" value="2"/>
</dbReference>
<evidence type="ECO:0000259" key="22">
    <source>
        <dbReference type="PROSITE" id="PS50112"/>
    </source>
</evidence>
<dbReference type="InterPro" id="IPR005467">
    <property type="entry name" value="His_kinase_dom"/>
</dbReference>
<evidence type="ECO:0000256" key="10">
    <source>
        <dbReference type="ARBA" id="ARBA00022840"/>
    </source>
</evidence>
<dbReference type="Gene3D" id="3.40.50.2300">
    <property type="match status" value="2"/>
</dbReference>
<dbReference type="EMBL" id="CP041730">
    <property type="protein sequence ID" value="QDQ28946.1"/>
    <property type="molecule type" value="Genomic_DNA"/>
</dbReference>
<evidence type="ECO:0000313" key="26">
    <source>
        <dbReference type="Proteomes" id="UP000317550"/>
    </source>
</evidence>
<dbReference type="SMART" id="SM00062">
    <property type="entry name" value="PBPb"/>
    <property type="match status" value="1"/>
</dbReference>
<keyword evidence="6" id="KW-0808">Transferase</keyword>
<feature type="modified residue" description="4-aspartylphosphate" evidence="18">
    <location>
        <position position="1179"/>
    </location>
</feature>
<organism evidence="25 26">
    <name type="scientific">Chitinimonas arctica</name>
    <dbReference type="NCBI Taxonomy" id="2594795"/>
    <lineage>
        <taxon>Bacteria</taxon>
        <taxon>Pseudomonadati</taxon>
        <taxon>Pseudomonadota</taxon>
        <taxon>Betaproteobacteria</taxon>
        <taxon>Neisseriales</taxon>
        <taxon>Chitinibacteraceae</taxon>
        <taxon>Chitinimonas</taxon>
    </lineage>
</organism>
<dbReference type="OrthoDB" id="9786919at2"/>
<evidence type="ECO:0000256" key="7">
    <source>
        <dbReference type="ARBA" id="ARBA00022692"/>
    </source>
</evidence>
<protein>
    <recommendedName>
        <fullName evidence="16">Virulence sensor protein BvgS</fullName>
        <ecNumber evidence="3">2.7.13.3</ecNumber>
    </recommendedName>
</protein>
<evidence type="ECO:0000256" key="8">
    <source>
        <dbReference type="ARBA" id="ARBA00022741"/>
    </source>
</evidence>
<dbReference type="InterPro" id="IPR036890">
    <property type="entry name" value="HATPase_C_sf"/>
</dbReference>
<dbReference type="Gene3D" id="3.30.565.10">
    <property type="entry name" value="Histidine kinase-like ATPase, C-terminal domain"/>
    <property type="match status" value="1"/>
</dbReference>
<dbReference type="GO" id="GO:0005886">
    <property type="term" value="C:plasma membrane"/>
    <property type="evidence" value="ECO:0007669"/>
    <property type="project" value="UniProtKB-SubCell"/>
</dbReference>
<evidence type="ECO:0000256" key="5">
    <source>
        <dbReference type="ARBA" id="ARBA00022553"/>
    </source>
</evidence>
<comment type="subcellular location">
    <subcellularLocation>
        <location evidence="2">Cell membrane</location>
        <topology evidence="2">Multi-pass membrane protein</topology>
    </subcellularLocation>
</comment>
<dbReference type="InterPro" id="IPR004358">
    <property type="entry name" value="Sig_transdc_His_kin-like_C"/>
</dbReference>
<dbReference type="Pfam" id="PF00497">
    <property type="entry name" value="SBP_bac_3"/>
    <property type="match status" value="1"/>
</dbReference>
<dbReference type="CDD" id="cd16922">
    <property type="entry name" value="HATPase_EvgS-ArcB-TorS-like"/>
    <property type="match status" value="1"/>
</dbReference>
<evidence type="ECO:0000259" key="20">
    <source>
        <dbReference type="PROSITE" id="PS50109"/>
    </source>
</evidence>
<keyword evidence="13 19" id="KW-0472">Membrane</keyword>
<dbReference type="InterPro" id="IPR001610">
    <property type="entry name" value="PAC"/>
</dbReference>
<evidence type="ECO:0000313" key="25">
    <source>
        <dbReference type="EMBL" id="QDQ28946.1"/>
    </source>
</evidence>
<keyword evidence="12" id="KW-0902">Two-component regulatory system</keyword>
<dbReference type="SMART" id="SM00387">
    <property type="entry name" value="HATPase_c"/>
    <property type="match status" value="1"/>
</dbReference>
<feature type="domain" description="HPt" evidence="24">
    <location>
        <begin position="1425"/>
        <end position="1520"/>
    </location>
</feature>
<feature type="domain" description="Response regulatory" evidence="21">
    <location>
        <begin position="1125"/>
        <end position="1246"/>
    </location>
</feature>
<dbReference type="InterPro" id="IPR035965">
    <property type="entry name" value="PAS-like_dom_sf"/>
</dbReference>
<feature type="domain" description="PAC" evidence="23">
    <location>
        <begin position="409"/>
        <end position="473"/>
    </location>
</feature>
<dbReference type="Gene3D" id="3.30.450.20">
    <property type="entry name" value="PAS domain"/>
    <property type="match status" value="4"/>
</dbReference>
<comment type="catalytic activity">
    <reaction evidence="1">
        <text>ATP + protein L-histidine = ADP + protein N-phospho-L-histidine.</text>
        <dbReference type="EC" id="2.7.13.3"/>
    </reaction>
</comment>
<name>A0A516SLB7_9NEIS</name>
<evidence type="ECO:0000256" key="2">
    <source>
        <dbReference type="ARBA" id="ARBA00004651"/>
    </source>
</evidence>
<proteinExistence type="predicted"/>
<dbReference type="InterPro" id="IPR036097">
    <property type="entry name" value="HisK_dim/P_sf"/>
</dbReference>
<evidence type="ECO:0000259" key="21">
    <source>
        <dbReference type="PROSITE" id="PS50110"/>
    </source>
</evidence>
<evidence type="ECO:0000256" key="9">
    <source>
        <dbReference type="ARBA" id="ARBA00022777"/>
    </source>
</evidence>
<gene>
    <name evidence="25" type="ORF">FNU76_22755</name>
</gene>
<dbReference type="SUPFAM" id="SSF53850">
    <property type="entry name" value="Periplasmic binding protein-like II"/>
    <property type="match status" value="1"/>
</dbReference>
<dbReference type="FunFam" id="1.10.287.130:FF:000038">
    <property type="entry name" value="Sensory transduction histidine kinase"/>
    <property type="match status" value="1"/>
</dbReference>
<evidence type="ECO:0000256" key="14">
    <source>
        <dbReference type="ARBA" id="ARBA00023306"/>
    </source>
</evidence>
<feature type="domain" description="PAS" evidence="22">
    <location>
        <begin position="474"/>
        <end position="550"/>
    </location>
</feature>
<evidence type="ECO:0000256" key="18">
    <source>
        <dbReference type="PROSITE-ProRule" id="PRU00169"/>
    </source>
</evidence>
<evidence type="ECO:0000256" key="3">
    <source>
        <dbReference type="ARBA" id="ARBA00012438"/>
    </source>
</evidence>
<evidence type="ECO:0000256" key="12">
    <source>
        <dbReference type="ARBA" id="ARBA00023012"/>
    </source>
</evidence>
<dbReference type="Gene3D" id="1.10.287.130">
    <property type="match status" value="1"/>
</dbReference>
<dbReference type="SUPFAM" id="SSF47384">
    <property type="entry name" value="Homodimeric domain of signal transducing histidine kinase"/>
    <property type="match status" value="1"/>
</dbReference>
<feature type="domain" description="PAC" evidence="23">
    <location>
        <begin position="690"/>
        <end position="742"/>
    </location>
</feature>
<dbReference type="SMART" id="SM00091">
    <property type="entry name" value="PAS"/>
    <property type="match status" value="4"/>
</dbReference>
<dbReference type="InterPro" id="IPR008207">
    <property type="entry name" value="Sig_transdc_His_kin_Hpt_dom"/>
</dbReference>
<dbReference type="NCBIfam" id="TIGR00229">
    <property type="entry name" value="sensory_box"/>
    <property type="match status" value="1"/>
</dbReference>
<dbReference type="InterPro" id="IPR000014">
    <property type="entry name" value="PAS"/>
</dbReference>
<evidence type="ECO:0000256" key="17">
    <source>
        <dbReference type="PROSITE-ProRule" id="PRU00110"/>
    </source>
</evidence>
<dbReference type="SMART" id="SM00388">
    <property type="entry name" value="HisKA"/>
    <property type="match status" value="1"/>
</dbReference>
<dbReference type="CDD" id="cd00130">
    <property type="entry name" value="PAS"/>
    <property type="match status" value="2"/>
</dbReference>
<dbReference type="CDD" id="cd01007">
    <property type="entry name" value="PBP2_BvgS_HisK_like"/>
    <property type="match status" value="1"/>
</dbReference>
<dbReference type="SUPFAM" id="SSF55874">
    <property type="entry name" value="ATPase domain of HSP90 chaperone/DNA topoisomerase II/histidine kinase"/>
    <property type="match status" value="1"/>
</dbReference>
<sequence>MLIPYLAVIVQWQQNTRLGASRNPKAWLRCLLICIYLLVGLPLLAEEDALTLTPAERNWLQSHGPLRVGHIESGFPPFELTTPDGGYRGISLDYLQLVVRQLGIEPQLQHLAFPGRNDVLQALREGRIDIAMSVLETPERKDYALFSDGYISSEAMLFIRKDEQGIRRLSDLSGRRVAVVQGGALRANLAPVLAQLQHSTIIELPSMSDVVRSVAAGETDACIADQITAYYLIDQLHLVNLQPISRVGLPPYQVRFMFRKELQPLQLMFNRALQAIGDDQHRQITRYWLPGLTHFDWIELLKRYWLVLTLVTVIVLLMLLSNLLLRRQITLRRQAEEKLVKALGAVNERKQAFRALAENSPDLILRFDLDLKLRYCNKPFQNDRICLPPDWVVGYRLGELGVMPDERVKQREDAVRQVFQDGQPLQVTLENVDGRWSEWRLAPEVDSGGKVHSVLVTGRDITEQRQQAQALEQARSDLRGMANHLPVAVFQYRQEANGNGRFLFMGPVIEELTGLTAMQVMADARCLLALVEPEAKTSLLGVFNTLAESADALHQEFTIQHSRTHRRQYLRFEALPNQRANDAIIWDGYIADITEQRQAEAALKDTLAEAQIDRERLTVAQEVSGIGVFDINLETGAAFWSPQMELIHGLKVGEFGGTVEHMRAMPPSMPIGQGSQVRLLDLIERDGRDFNGLCTLTLADGEQRTLLIMAKVECDEDGRVRRLVGTEVDMTEQLRDKAALDEYRKLLQSLLDYSPAVIYIKDTAGRYKLVNHVWCQVTGLSIEQAIGASDFELLPAATAVELVANDRQVITSGTSQSSEEHIPQADGTMHTYLSYKFPVRDNNGQVIAIGGVSSDITEIKQAQAAMREAKELAEQSTQLKSDFLANMSHEIRTPMNAIIGFSSLALRTGLDPHQRDYVEKIGQAGQHLLGIINDILDFSKIESGKLAVEANLFELDNVLDNVANLIASKAHEKGLELLFDVAADVPRYLIGDPLRLGQILVNYVSNAVKFTEAGEVEIGIRLVSARAEVIQLRFAVRDTGIGLTEEQQAKLFQSFQQADGSISRKFGGTGLGLAISKRLAELMGGEVGVASQLGEGSTFWFTAQLQPAPADALMPPPTVALQGRRMLVVDDHAAARAVLSHLLDSLDIQVDVAASGNQAIHAITQAAVQGQPYDVALIDWQMPELDGIETAEAIAALAQPRPPQLVLVTAHGRSDAQAVAEAAGYRAVLAKPVTAATLYDVLSRLLGGAHPLSRHSQPNDNDAPPALHGKRLLLVEDNLLNQQLARDLLQETGLQVDIASDGAEGVAMAQTQPYDLILMDMQMPVLDGLAATRQLRTLPALATLPIIALTANAQPADRERCRQAGMNDYLSKPIEPATLWQVLRRWLKPADDAQAAPTEPVATGILPDSIPGLDMQAGLRRVLGKPDRYIDLLRGFVTSQADAMKQIDAALQQGDAATAQRVAHTLKGLAGNIGAGLLSRQAAAVETALRAGQSAEAEQAELSKGLATQIDAIEAILPVPASPSATIGSFDPLAFLAVRKQLMDLLAADDARADRLLREHEALLSAALPEAFPAIHTAIRQFDYETALALLSASEATPLP</sequence>
<comment type="function">
    <text evidence="15">Member of the two-component regulatory system BvgS/BvgA. Phosphorylates BvgA via a four-step phosphorelay in response to environmental signals.</text>
</comment>
<dbReference type="InterPro" id="IPR001638">
    <property type="entry name" value="Solute-binding_3/MltF_N"/>
</dbReference>
<evidence type="ECO:0000256" key="16">
    <source>
        <dbReference type="ARBA" id="ARBA00070152"/>
    </source>
</evidence>
<feature type="modified residue" description="Phosphohistidine" evidence="17">
    <location>
        <position position="1464"/>
    </location>
</feature>
<feature type="transmembrane region" description="Helical" evidence="19">
    <location>
        <begin position="304"/>
        <end position="325"/>
    </location>
</feature>
<dbReference type="PROSITE" id="PS50894">
    <property type="entry name" value="HPT"/>
    <property type="match status" value="1"/>
</dbReference>
<keyword evidence="11 19" id="KW-1133">Transmembrane helix</keyword>
<dbReference type="SUPFAM" id="SSF52172">
    <property type="entry name" value="CheY-like"/>
    <property type="match status" value="2"/>
</dbReference>
<dbReference type="InterPro" id="IPR036641">
    <property type="entry name" value="HPT_dom_sf"/>
</dbReference>
<dbReference type="CDD" id="cd17546">
    <property type="entry name" value="REC_hyHK_CKI1_RcsC-like"/>
    <property type="match status" value="2"/>
</dbReference>
<evidence type="ECO:0000256" key="15">
    <source>
        <dbReference type="ARBA" id="ARBA00058004"/>
    </source>
</evidence>
<feature type="domain" description="Response regulatory" evidence="21">
    <location>
        <begin position="1271"/>
        <end position="1387"/>
    </location>
</feature>
<dbReference type="Pfam" id="PF01627">
    <property type="entry name" value="Hpt"/>
    <property type="match status" value="1"/>
</dbReference>
<dbReference type="InterPro" id="IPR003594">
    <property type="entry name" value="HATPase_dom"/>
</dbReference>
<dbReference type="InterPro" id="IPR011006">
    <property type="entry name" value="CheY-like_superfamily"/>
</dbReference>
<dbReference type="PROSITE" id="PS50110">
    <property type="entry name" value="RESPONSE_REGULATORY"/>
    <property type="match status" value="2"/>
</dbReference>
<evidence type="ECO:0000256" key="13">
    <source>
        <dbReference type="ARBA" id="ARBA00023136"/>
    </source>
</evidence>
<dbReference type="GO" id="GO:0005524">
    <property type="term" value="F:ATP binding"/>
    <property type="evidence" value="ECO:0007669"/>
    <property type="project" value="UniProtKB-KW"/>
</dbReference>
<feature type="modified residue" description="4-aspartylphosphate" evidence="18">
    <location>
        <position position="1320"/>
    </location>
</feature>
<dbReference type="SMART" id="SM00448">
    <property type="entry name" value="REC"/>
    <property type="match status" value="2"/>
</dbReference>
<feature type="domain" description="PAC" evidence="23">
    <location>
        <begin position="816"/>
        <end position="868"/>
    </location>
</feature>
<dbReference type="SUPFAM" id="SSF47226">
    <property type="entry name" value="Histidine-containing phosphotransfer domain, HPT domain"/>
    <property type="match status" value="1"/>
</dbReference>
<evidence type="ECO:0000256" key="1">
    <source>
        <dbReference type="ARBA" id="ARBA00000085"/>
    </source>
</evidence>
<dbReference type="CDD" id="cd00088">
    <property type="entry name" value="HPT"/>
    <property type="match status" value="1"/>
</dbReference>
<dbReference type="PANTHER" id="PTHR45339">
    <property type="entry name" value="HYBRID SIGNAL TRANSDUCTION HISTIDINE KINASE J"/>
    <property type="match status" value="1"/>
</dbReference>
<dbReference type="SUPFAM" id="SSF55785">
    <property type="entry name" value="PYP-like sensor domain (PAS domain)"/>
    <property type="match status" value="4"/>
</dbReference>
<feature type="domain" description="Histidine kinase" evidence="20">
    <location>
        <begin position="886"/>
        <end position="1107"/>
    </location>
</feature>
<dbReference type="Gene3D" id="3.40.190.10">
    <property type="entry name" value="Periplasmic binding protein-like II"/>
    <property type="match status" value="2"/>
</dbReference>
<dbReference type="RefSeq" id="WP_144280328.1">
    <property type="nucleotide sequence ID" value="NZ_CP041730.1"/>
</dbReference>
<dbReference type="Pfam" id="PF08448">
    <property type="entry name" value="PAS_4"/>
    <property type="match status" value="2"/>
</dbReference>
<dbReference type="SMART" id="SM00073">
    <property type="entry name" value="HPT"/>
    <property type="match status" value="1"/>
</dbReference>
<dbReference type="InterPro" id="IPR013656">
    <property type="entry name" value="PAS_4"/>
</dbReference>
<dbReference type="PANTHER" id="PTHR45339:SF1">
    <property type="entry name" value="HYBRID SIGNAL TRANSDUCTION HISTIDINE KINASE J"/>
    <property type="match status" value="1"/>
</dbReference>
<evidence type="ECO:0000256" key="11">
    <source>
        <dbReference type="ARBA" id="ARBA00022989"/>
    </source>
</evidence>
<keyword evidence="8" id="KW-0547">Nucleotide-binding</keyword>
<keyword evidence="4" id="KW-1003">Cell membrane</keyword>
<dbReference type="InterPro" id="IPR001789">
    <property type="entry name" value="Sig_transdc_resp-reg_receiver"/>
</dbReference>
<dbReference type="SMART" id="SM00086">
    <property type="entry name" value="PAC"/>
    <property type="match status" value="4"/>
</dbReference>
<reference evidence="26" key="1">
    <citation type="submission" date="2019-07" db="EMBL/GenBank/DDBJ databases">
        <title>Chitinimonas sp. nov., isolated from Ny-Alesund, arctica soil.</title>
        <authorList>
            <person name="Xu Q."/>
            <person name="Peng F."/>
        </authorList>
    </citation>
    <scope>NUCLEOTIDE SEQUENCE [LARGE SCALE GENOMIC DNA]</scope>
    <source>
        <strain evidence="26">R3-44</strain>
    </source>
</reference>
<dbReference type="PROSITE" id="PS50113">
    <property type="entry name" value="PAC"/>
    <property type="match status" value="3"/>
</dbReference>
<keyword evidence="7 19" id="KW-0812">Transmembrane</keyword>
<dbReference type="Gene3D" id="2.10.70.100">
    <property type="match status" value="1"/>
</dbReference>
<dbReference type="Pfam" id="PF02518">
    <property type="entry name" value="HATPase_c"/>
    <property type="match status" value="1"/>
</dbReference>
<dbReference type="KEGG" id="cari:FNU76_22755"/>
<dbReference type="Pfam" id="PF00072">
    <property type="entry name" value="Response_reg"/>
    <property type="match status" value="2"/>
</dbReference>
<dbReference type="Pfam" id="PF00512">
    <property type="entry name" value="HisKA"/>
    <property type="match status" value="1"/>
</dbReference>
<accession>A0A516SLB7</accession>
<evidence type="ECO:0000259" key="23">
    <source>
        <dbReference type="PROSITE" id="PS50113"/>
    </source>
</evidence>
<dbReference type="Proteomes" id="UP000317550">
    <property type="component" value="Chromosome"/>
</dbReference>
<dbReference type="InterPro" id="IPR000700">
    <property type="entry name" value="PAS-assoc_C"/>
</dbReference>
<evidence type="ECO:0000259" key="24">
    <source>
        <dbReference type="PROSITE" id="PS50894"/>
    </source>
</evidence>